<dbReference type="InterPro" id="IPR036388">
    <property type="entry name" value="WH-like_DNA-bd_sf"/>
</dbReference>
<proteinExistence type="predicted"/>
<dbReference type="RefSeq" id="WP_166398665.1">
    <property type="nucleotide sequence ID" value="NZ_CP045122.1"/>
</dbReference>
<geneLocation type="plasmid" evidence="5 6">
    <name>unnamed1</name>
</geneLocation>
<dbReference type="InterPro" id="IPR016032">
    <property type="entry name" value="Sig_transdc_resp-reg_C-effctor"/>
</dbReference>
<dbReference type="InterPro" id="IPR000792">
    <property type="entry name" value="Tscrpt_reg_LuxR_C"/>
</dbReference>
<keyword evidence="2" id="KW-0804">Transcription</keyword>
<dbReference type="SUPFAM" id="SSF55781">
    <property type="entry name" value="GAF domain-like"/>
    <property type="match status" value="1"/>
</dbReference>
<dbReference type="Gene3D" id="1.10.10.10">
    <property type="entry name" value="Winged helix-like DNA-binding domain superfamily/Winged helix DNA-binding domain"/>
    <property type="match status" value="1"/>
</dbReference>
<accession>A0A6G8Q392</accession>
<feature type="region of interest" description="Disordered" evidence="3">
    <location>
        <begin position="338"/>
        <end position="399"/>
    </location>
</feature>
<dbReference type="InterPro" id="IPR003018">
    <property type="entry name" value="GAF"/>
</dbReference>
<dbReference type="Proteomes" id="UP000502706">
    <property type="component" value="Plasmid unnamed1"/>
</dbReference>
<keyword evidence="5" id="KW-0614">Plasmid</keyword>
<keyword evidence="6" id="KW-1185">Reference proteome</keyword>
<sequence>MPENGRRPGPSAVTSIRRQPQLPPALCDALDSLARFVGPLPDFLKTLAVRVAEAMGARSAEVLELVPGGFVSRARHNFPLAFDDESPLGHGTHAGWAVRTGETLSTNYVFENRFPNDYLRDHGIKSGITTAIGGTDEGTSSWGVLAVHDLRSRDYSADEILFMEKAADLAAAFVRRDAEQQMRLREGSSRAEREKRARRAAEYRLGYSAEACQAAAVAITTRAALKSIARHAVPDIADWCFVDLVPSDAKQTIVRVAVEHADARPTADEWAESMLREFPLDYGSSYGTPKLLATGKPCRLKEIDDGIRRAAARDNQALAIFRQIQVRSYIGVPLEAEHGRVGRSASTAPRATDALPRGRRVGEGPGPRGRGAPRRRRPYARPPSGPWERSLRPPPLPRPTLAEQQVLDRLAAGMTPREVAQVLSRSTSTVRNQVASLNAKFGTRSYNDTVEKALSLGIAHPDDPA</sequence>
<evidence type="ECO:0000313" key="5">
    <source>
        <dbReference type="EMBL" id="QIN80951.1"/>
    </source>
</evidence>
<evidence type="ECO:0000259" key="4">
    <source>
        <dbReference type="SMART" id="SM00421"/>
    </source>
</evidence>
<evidence type="ECO:0000256" key="3">
    <source>
        <dbReference type="SAM" id="MobiDB-lite"/>
    </source>
</evidence>
<name>A0A6G8Q392_9ACTN</name>
<dbReference type="AlphaFoldDB" id="A0A6G8Q392"/>
<dbReference type="SUPFAM" id="SSF46894">
    <property type="entry name" value="C-terminal effector domain of the bipartite response regulators"/>
    <property type="match status" value="1"/>
</dbReference>
<dbReference type="InterPro" id="IPR029016">
    <property type="entry name" value="GAF-like_dom_sf"/>
</dbReference>
<evidence type="ECO:0000256" key="2">
    <source>
        <dbReference type="ARBA" id="ARBA00023163"/>
    </source>
</evidence>
<dbReference type="Pfam" id="PF01590">
    <property type="entry name" value="GAF"/>
    <property type="match status" value="1"/>
</dbReference>
<evidence type="ECO:0000313" key="6">
    <source>
        <dbReference type="Proteomes" id="UP000502706"/>
    </source>
</evidence>
<dbReference type="GO" id="GO:0003677">
    <property type="term" value="F:DNA binding"/>
    <property type="evidence" value="ECO:0007669"/>
    <property type="project" value="InterPro"/>
</dbReference>
<feature type="domain" description="HTH luxR-type" evidence="4">
    <location>
        <begin position="396"/>
        <end position="453"/>
    </location>
</feature>
<organism evidence="5 6">
    <name type="scientific">Rubrobacter marinus</name>
    <dbReference type="NCBI Taxonomy" id="2653852"/>
    <lineage>
        <taxon>Bacteria</taxon>
        <taxon>Bacillati</taxon>
        <taxon>Actinomycetota</taxon>
        <taxon>Rubrobacteria</taxon>
        <taxon>Rubrobacterales</taxon>
        <taxon>Rubrobacteraceae</taxon>
        <taxon>Rubrobacter</taxon>
    </lineage>
</organism>
<reference evidence="5 6" key="1">
    <citation type="submission" date="2019-10" db="EMBL/GenBank/DDBJ databases">
        <title>Rubrobacter sp nov SCSIO 52915 isolated from a deep-sea sediment in the South China Sea.</title>
        <authorList>
            <person name="Chen R.W."/>
        </authorList>
    </citation>
    <scope>NUCLEOTIDE SEQUENCE [LARGE SCALE GENOMIC DNA]</scope>
    <source>
        <strain evidence="5 6">SCSIO 52915</strain>
        <plasmid evidence="5 6">unnamed1</plasmid>
    </source>
</reference>
<dbReference type="EMBL" id="CP045122">
    <property type="protein sequence ID" value="QIN80951.1"/>
    <property type="molecule type" value="Genomic_DNA"/>
</dbReference>
<evidence type="ECO:0000256" key="1">
    <source>
        <dbReference type="ARBA" id="ARBA00023015"/>
    </source>
</evidence>
<dbReference type="GO" id="GO:0006355">
    <property type="term" value="P:regulation of DNA-templated transcription"/>
    <property type="evidence" value="ECO:0007669"/>
    <property type="project" value="InterPro"/>
</dbReference>
<dbReference type="SMART" id="SM00421">
    <property type="entry name" value="HTH_LUXR"/>
    <property type="match status" value="1"/>
</dbReference>
<protein>
    <submittedName>
        <fullName evidence="5">GAF domain-containing protein</fullName>
    </submittedName>
</protein>
<dbReference type="KEGG" id="rmar:GBA65_21050"/>
<dbReference type="Pfam" id="PF00196">
    <property type="entry name" value="GerE"/>
    <property type="match status" value="1"/>
</dbReference>
<gene>
    <name evidence="5" type="ORF">GBA65_21050</name>
</gene>
<dbReference type="Gene3D" id="3.30.450.40">
    <property type="match status" value="1"/>
</dbReference>
<keyword evidence="1" id="KW-0805">Transcription regulation</keyword>